<dbReference type="PROSITE" id="PS00744">
    <property type="entry name" value="BETA_LACTAMASE_B_2"/>
    <property type="match status" value="1"/>
</dbReference>
<dbReference type="RefSeq" id="WP_091517352.1">
    <property type="nucleotide sequence ID" value="NZ_FOVI01000001.1"/>
</dbReference>
<comment type="catalytic activity">
    <reaction evidence="1">
        <text>a beta-lactam + H2O = a substituted beta-amino acid</text>
        <dbReference type="Rhea" id="RHEA:20401"/>
        <dbReference type="ChEBI" id="CHEBI:15377"/>
        <dbReference type="ChEBI" id="CHEBI:35627"/>
        <dbReference type="ChEBI" id="CHEBI:140347"/>
        <dbReference type="EC" id="3.5.2.6"/>
    </reaction>
</comment>
<dbReference type="NCBIfam" id="NF012229">
    <property type="entry name" value="bla_class_B_core"/>
    <property type="match status" value="1"/>
</dbReference>
<dbReference type="AlphaFoldDB" id="A0A1I4W4T8"/>
<evidence type="ECO:0000256" key="8">
    <source>
        <dbReference type="ARBA" id="ARBA00022729"/>
    </source>
</evidence>
<evidence type="ECO:0000256" key="11">
    <source>
        <dbReference type="ARBA" id="ARBA00022833"/>
    </source>
</evidence>
<name>A0A1I4W4T8_9FLAO</name>
<dbReference type="Proteomes" id="UP000199036">
    <property type="component" value="Unassembled WGS sequence"/>
</dbReference>
<keyword evidence="8 13" id="KW-0732">Signal</keyword>
<organism evidence="15 16">
    <name type="scientific">Paenimyroides ummariense</name>
    <dbReference type="NCBI Taxonomy" id="913024"/>
    <lineage>
        <taxon>Bacteria</taxon>
        <taxon>Pseudomonadati</taxon>
        <taxon>Bacteroidota</taxon>
        <taxon>Flavobacteriia</taxon>
        <taxon>Flavobacteriales</taxon>
        <taxon>Flavobacteriaceae</taxon>
        <taxon>Paenimyroides</taxon>
    </lineage>
</organism>
<dbReference type="SUPFAM" id="SSF56281">
    <property type="entry name" value="Metallo-hydrolase/oxidoreductase"/>
    <property type="match status" value="1"/>
</dbReference>
<feature type="chain" id="PRO_5011705085" description="beta-lactamase" evidence="13">
    <location>
        <begin position="22"/>
        <end position="250"/>
    </location>
</feature>
<evidence type="ECO:0000256" key="6">
    <source>
        <dbReference type="ARBA" id="ARBA00012865"/>
    </source>
</evidence>
<evidence type="ECO:0000256" key="9">
    <source>
        <dbReference type="ARBA" id="ARBA00022764"/>
    </source>
</evidence>
<dbReference type="GO" id="GO:0046677">
    <property type="term" value="P:response to antibiotic"/>
    <property type="evidence" value="ECO:0007669"/>
    <property type="project" value="UniProtKB-KW"/>
</dbReference>
<evidence type="ECO:0000256" key="5">
    <source>
        <dbReference type="ARBA" id="ARBA00011245"/>
    </source>
</evidence>
<evidence type="ECO:0000259" key="14">
    <source>
        <dbReference type="SMART" id="SM00849"/>
    </source>
</evidence>
<comment type="subcellular location">
    <subcellularLocation>
        <location evidence="3">Periplasm</location>
    </subcellularLocation>
</comment>
<dbReference type="InterPro" id="IPR001018">
    <property type="entry name" value="Beta-lactamase_class-B_CS"/>
</dbReference>
<comment type="cofactor">
    <cofactor evidence="2">
        <name>Zn(2+)</name>
        <dbReference type="ChEBI" id="CHEBI:29105"/>
    </cofactor>
</comment>
<sequence length="250" mass="27842">MKIIQLFLLSVIWIVTLSCSAQNKKPENKTVYQSETLVITQVSPNVYQHTSFLQTESFGNVPCNGMIVHNNNETVVFDTPVNDEISEELIQWIQNSLKSKINAVVPTHFHDDCLGGLNAFHKHHIPSIANSKTIEIAKEKKLPVPLKSFTNQEKIAVGNQFAELYFFGEGHTKDNIVAYYPNEKVLFGGCLIKELNAGKGNLADANETAWSETVNKLKSTITDAEIVIPGHGVIGNTNLIDYTIKLFTQK</sequence>
<reference evidence="16" key="1">
    <citation type="submission" date="2016-10" db="EMBL/GenBank/DDBJ databases">
        <authorList>
            <person name="Varghese N."/>
            <person name="Submissions S."/>
        </authorList>
    </citation>
    <scope>NUCLEOTIDE SEQUENCE [LARGE SCALE GENOMIC DNA]</scope>
    <source>
        <strain evidence="16">DS-12</strain>
    </source>
</reference>
<dbReference type="InterPro" id="IPR036866">
    <property type="entry name" value="RibonucZ/Hydroxyglut_hydro"/>
</dbReference>
<keyword evidence="10" id="KW-0378">Hydrolase</keyword>
<dbReference type="PANTHER" id="PTHR42951:SF4">
    <property type="entry name" value="ACYL-COENZYME A THIOESTERASE MBLAC2"/>
    <property type="match status" value="1"/>
</dbReference>
<dbReference type="SMART" id="SM00849">
    <property type="entry name" value="Lactamase_B"/>
    <property type="match status" value="1"/>
</dbReference>
<keyword evidence="16" id="KW-1185">Reference proteome</keyword>
<evidence type="ECO:0000256" key="13">
    <source>
        <dbReference type="SAM" id="SignalP"/>
    </source>
</evidence>
<dbReference type="STRING" id="913024.SAMN05421741_10167"/>
<dbReference type="GO" id="GO:0017001">
    <property type="term" value="P:antibiotic catabolic process"/>
    <property type="evidence" value="ECO:0007669"/>
    <property type="project" value="InterPro"/>
</dbReference>
<dbReference type="GO" id="GO:0008270">
    <property type="term" value="F:zinc ion binding"/>
    <property type="evidence" value="ECO:0007669"/>
    <property type="project" value="InterPro"/>
</dbReference>
<dbReference type="EC" id="3.5.2.6" evidence="6"/>
<dbReference type="Gene3D" id="3.60.15.10">
    <property type="entry name" value="Ribonuclease Z/Hydroxyacylglutathione hydrolase-like"/>
    <property type="match status" value="1"/>
</dbReference>
<dbReference type="InterPro" id="IPR050855">
    <property type="entry name" value="NDM-1-like"/>
</dbReference>
<dbReference type="InterPro" id="IPR058199">
    <property type="entry name" value="BlaB//VIM/IMP-1"/>
</dbReference>
<proteinExistence type="inferred from homology"/>
<evidence type="ECO:0000256" key="10">
    <source>
        <dbReference type="ARBA" id="ARBA00022801"/>
    </source>
</evidence>
<dbReference type="EMBL" id="FOVI01000001">
    <property type="protein sequence ID" value="SFN08525.1"/>
    <property type="molecule type" value="Genomic_DNA"/>
</dbReference>
<dbReference type="PANTHER" id="PTHR42951">
    <property type="entry name" value="METALLO-BETA-LACTAMASE DOMAIN-CONTAINING"/>
    <property type="match status" value="1"/>
</dbReference>
<feature type="domain" description="Metallo-beta-lactamase" evidence="14">
    <location>
        <begin position="62"/>
        <end position="231"/>
    </location>
</feature>
<evidence type="ECO:0000256" key="12">
    <source>
        <dbReference type="ARBA" id="ARBA00023251"/>
    </source>
</evidence>
<evidence type="ECO:0000256" key="7">
    <source>
        <dbReference type="ARBA" id="ARBA00022723"/>
    </source>
</evidence>
<evidence type="ECO:0000256" key="3">
    <source>
        <dbReference type="ARBA" id="ARBA00004418"/>
    </source>
</evidence>
<accession>A0A1I4W4T8</accession>
<protein>
    <recommendedName>
        <fullName evidence="6">beta-lactamase</fullName>
        <ecNumber evidence="6">3.5.2.6</ecNumber>
    </recommendedName>
</protein>
<dbReference type="OrthoDB" id="9769598at2"/>
<keyword evidence="9" id="KW-0574">Periplasm</keyword>
<dbReference type="GO" id="GO:0008800">
    <property type="term" value="F:beta-lactamase activity"/>
    <property type="evidence" value="ECO:0007669"/>
    <property type="project" value="UniProtKB-EC"/>
</dbReference>
<keyword evidence="11" id="KW-0862">Zinc</keyword>
<feature type="signal peptide" evidence="13">
    <location>
        <begin position="1"/>
        <end position="21"/>
    </location>
</feature>
<evidence type="ECO:0000313" key="15">
    <source>
        <dbReference type="EMBL" id="SFN08525.1"/>
    </source>
</evidence>
<gene>
    <name evidence="15" type="ORF">SAMN05421741_10167</name>
</gene>
<comment type="similarity">
    <text evidence="4">Belongs to the metallo-beta-lactamase superfamily. Class-B beta-lactamase family.</text>
</comment>
<keyword evidence="12" id="KW-0046">Antibiotic resistance</keyword>
<dbReference type="GO" id="GO:0042597">
    <property type="term" value="C:periplasmic space"/>
    <property type="evidence" value="ECO:0007669"/>
    <property type="project" value="UniProtKB-SubCell"/>
</dbReference>
<evidence type="ECO:0000256" key="1">
    <source>
        <dbReference type="ARBA" id="ARBA00001526"/>
    </source>
</evidence>
<dbReference type="Pfam" id="PF00753">
    <property type="entry name" value="Lactamase_B"/>
    <property type="match status" value="1"/>
</dbReference>
<evidence type="ECO:0000256" key="2">
    <source>
        <dbReference type="ARBA" id="ARBA00001947"/>
    </source>
</evidence>
<comment type="subunit">
    <text evidence="5">Monomer.</text>
</comment>
<keyword evidence="7" id="KW-0479">Metal-binding</keyword>
<dbReference type="CDD" id="cd16302">
    <property type="entry name" value="CcrA-like_MBL-B1"/>
    <property type="match status" value="1"/>
</dbReference>
<evidence type="ECO:0000313" key="16">
    <source>
        <dbReference type="Proteomes" id="UP000199036"/>
    </source>
</evidence>
<evidence type="ECO:0000256" key="4">
    <source>
        <dbReference type="ARBA" id="ARBA00005250"/>
    </source>
</evidence>
<dbReference type="InterPro" id="IPR001279">
    <property type="entry name" value="Metallo-B-lactamas"/>
</dbReference>
<dbReference type="PROSITE" id="PS51257">
    <property type="entry name" value="PROKAR_LIPOPROTEIN"/>
    <property type="match status" value="1"/>
</dbReference>
<dbReference type="NCBIfam" id="NF033088">
    <property type="entry name" value="bla_subclass_B1"/>
    <property type="match status" value="1"/>
</dbReference>